<proteinExistence type="predicted"/>
<sequence length="83" mass="8643">MGGGAHVMKRIPSIKFPPRRSKLSGSAQVASDIGEDGHQTFYSNSEVPAPPANTAVGGKATLLPKRTPVSDKEIDAILLGGIF</sequence>
<evidence type="ECO:0000313" key="3">
    <source>
        <dbReference type="Proteomes" id="UP001417504"/>
    </source>
</evidence>
<dbReference type="EMBL" id="JBBNAE010000008">
    <property type="protein sequence ID" value="KAK9103882.1"/>
    <property type="molecule type" value="Genomic_DNA"/>
</dbReference>
<feature type="region of interest" description="Disordered" evidence="1">
    <location>
        <begin position="1"/>
        <end position="23"/>
    </location>
</feature>
<name>A0AAP0F4R9_9MAGN</name>
<dbReference type="Proteomes" id="UP001417504">
    <property type="component" value="Unassembled WGS sequence"/>
</dbReference>
<evidence type="ECO:0000313" key="2">
    <source>
        <dbReference type="EMBL" id="KAK9103882.1"/>
    </source>
</evidence>
<dbReference type="AlphaFoldDB" id="A0AAP0F4R9"/>
<keyword evidence="3" id="KW-1185">Reference proteome</keyword>
<evidence type="ECO:0000256" key="1">
    <source>
        <dbReference type="SAM" id="MobiDB-lite"/>
    </source>
</evidence>
<gene>
    <name evidence="2" type="ORF">Sjap_021136</name>
</gene>
<organism evidence="2 3">
    <name type="scientific">Stephania japonica</name>
    <dbReference type="NCBI Taxonomy" id="461633"/>
    <lineage>
        <taxon>Eukaryota</taxon>
        <taxon>Viridiplantae</taxon>
        <taxon>Streptophyta</taxon>
        <taxon>Embryophyta</taxon>
        <taxon>Tracheophyta</taxon>
        <taxon>Spermatophyta</taxon>
        <taxon>Magnoliopsida</taxon>
        <taxon>Ranunculales</taxon>
        <taxon>Menispermaceae</taxon>
        <taxon>Menispermoideae</taxon>
        <taxon>Cissampelideae</taxon>
        <taxon>Stephania</taxon>
    </lineage>
</organism>
<dbReference type="PANTHER" id="PTHR35751:SF3">
    <property type="entry name" value="OS06G0530200 PROTEIN"/>
    <property type="match status" value="1"/>
</dbReference>
<protein>
    <submittedName>
        <fullName evidence="2">Uncharacterized protein</fullName>
    </submittedName>
</protein>
<comment type="caution">
    <text evidence="2">The sequence shown here is derived from an EMBL/GenBank/DDBJ whole genome shotgun (WGS) entry which is preliminary data.</text>
</comment>
<reference evidence="2 3" key="1">
    <citation type="submission" date="2024-01" db="EMBL/GenBank/DDBJ databases">
        <title>Genome assemblies of Stephania.</title>
        <authorList>
            <person name="Yang L."/>
        </authorList>
    </citation>
    <scope>NUCLEOTIDE SEQUENCE [LARGE SCALE GENOMIC DNA]</scope>
    <source>
        <strain evidence="2">QJT</strain>
        <tissue evidence="2">Leaf</tissue>
    </source>
</reference>
<dbReference type="PANTHER" id="PTHR35751">
    <property type="match status" value="1"/>
</dbReference>
<accession>A0AAP0F4R9</accession>